<feature type="non-terminal residue" evidence="1">
    <location>
        <position position="1"/>
    </location>
</feature>
<reference evidence="1" key="1">
    <citation type="submission" date="2019-10" db="EMBL/GenBank/DDBJ databases">
        <authorList>
            <consortium name="DOE Joint Genome Institute"/>
            <person name="Kuo A."/>
            <person name="Miyauchi S."/>
            <person name="Kiss E."/>
            <person name="Drula E."/>
            <person name="Kohler A."/>
            <person name="Sanchez-Garcia M."/>
            <person name="Andreopoulos B."/>
            <person name="Barry K.W."/>
            <person name="Bonito G."/>
            <person name="Buee M."/>
            <person name="Carver A."/>
            <person name="Chen C."/>
            <person name="Cichocki N."/>
            <person name="Clum A."/>
            <person name="Culley D."/>
            <person name="Crous P.W."/>
            <person name="Fauchery L."/>
            <person name="Girlanda M."/>
            <person name="Hayes R."/>
            <person name="Keri Z."/>
            <person name="LaButti K."/>
            <person name="Lipzen A."/>
            <person name="Lombard V."/>
            <person name="Magnuson J."/>
            <person name="Maillard F."/>
            <person name="Morin E."/>
            <person name="Murat C."/>
            <person name="Nolan M."/>
            <person name="Ohm R."/>
            <person name="Pangilinan J."/>
            <person name="Pereira M."/>
            <person name="Perotto S."/>
            <person name="Peter M."/>
            <person name="Riley R."/>
            <person name="Sitrit Y."/>
            <person name="Stielow B."/>
            <person name="Szollosi G."/>
            <person name="Zifcakova L."/>
            <person name="Stursova M."/>
            <person name="Spatafora J.W."/>
            <person name="Tedersoo L."/>
            <person name="Vaario L.-M."/>
            <person name="Yamada A."/>
            <person name="Yan M."/>
            <person name="Wang P."/>
            <person name="Xu J."/>
            <person name="Bruns T."/>
            <person name="Baldrian P."/>
            <person name="Vilgalys R."/>
            <person name="Henrissat B."/>
            <person name="Grigoriev I.V."/>
            <person name="Hibbett D."/>
            <person name="Nagy L.G."/>
            <person name="Martin F.M."/>
        </authorList>
    </citation>
    <scope>NUCLEOTIDE SEQUENCE</scope>
    <source>
        <strain evidence="1">BED1</strain>
    </source>
</reference>
<gene>
    <name evidence="1" type="ORF">L210DRAFT_864691</name>
</gene>
<dbReference type="EMBL" id="WHUW01000054">
    <property type="protein sequence ID" value="KAF8431021.1"/>
    <property type="molecule type" value="Genomic_DNA"/>
</dbReference>
<evidence type="ECO:0000313" key="1">
    <source>
        <dbReference type="EMBL" id="KAF8431021.1"/>
    </source>
</evidence>
<reference evidence="1" key="2">
    <citation type="journal article" date="2020" name="Nat. Commun.">
        <title>Large-scale genome sequencing of mycorrhizal fungi provides insights into the early evolution of symbiotic traits.</title>
        <authorList>
            <person name="Miyauchi S."/>
            <person name="Kiss E."/>
            <person name="Kuo A."/>
            <person name="Drula E."/>
            <person name="Kohler A."/>
            <person name="Sanchez-Garcia M."/>
            <person name="Morin E."/>
            <person name="Andreopoulos B."/>
            <person name="Barry K.W."/>
            <person name="Bonito G."/>
            <person name="Buee M."/>
            <person name="Carver A."/>
            <person name="Chen C."/>
            <person name="Cichocki N."/>
            <person name="Clum A."/>
            <person name="Culley D."/>
            <person name="Crous P.W."/>
            <person name="Fauchery L."/>
            <person name="Girlanda M."/>
            <person name="Hayes R.D."/>
            <person name="Keri Z."/>
            <person name="LaButti K."/>
            <person name="Lipzen A."/>
            <person name="Lombard V."/>
            <person name="Magnuson J."/>
            <person name="Maillard F."/>
            <person name="Murat C."/>
            <person name="Nolan M."/>
            <person name="Ohm R.A."/>
            <person name="Pangilinan J."/>
            <person name="Pereira M.F."/>
            <person name="Perotto S."/>
            <person name="Peter M."/>
            <person name="Pfister S."/>
            <person name="Riley R."/>
            <person name="Sitrit Y."/>
            <person name="Stielow J.B."/>
            <person name="Szollosi G."/>
            <person name="Zifcakova L."/>
            <person name="Stursova M."/>
            <person name="Spatafora J.W."/>
            <person name="Tedersoo L."/>
            <person name="Vaario L.M."/>
            <person name="Yamada A."/>
            <person name="Yan M."/>
            <person name="Wang P."/>
            <person name="Xu J."/>
            <person name="Bruns T."/>
            <person name="Baldrian P."/>
            <person name="Vilgalys R."/>
            <person name="Dunand C."/>
            <person name="Henrissat B."/>
            <person name="Grigoriev I.V."/>
            <person name="Hibbett D."/>
            <person name="Nagy L.G."/>
            <person name="Martin F.M."/>
        </authorList>
    </citation>
    <scope>NUCLEOTIDE SEQUENCE</scope>
    <source>
        <strain evidence="1">BED1</strain>
    </source>
</reference>
<dbReference type="SUPFAM" id="SSF50978">
    <property type="entry name" value="WD40 repeat-like"/>
    <property type="match status" value="1"/>
</dbReference>
<evidence type="ECO:0000313" key="2">
    <source>
        <dbReference type="Proteomes" id="UP001194468"/>
    </source>
</evidence>
<keyword evidence="2" id="KW-1185">Reference proteome</keyword>
<organism evidence="1 2">
    <name type="scientific">Boletus edulis BED1</name>
    <dbReference type="NCBI Taxonomy" id="1328754"/>
    <lineage>
        <taxon>Eukaryota</taxon>
        <taxon>Fungi</taxon>
        <taxon>Dikarya</taxon>
        <taxon>Basidiomycota</taxon>
        <taxon>Agaricomycotina</taxon>
        <taxon>Agaricomycetes</taxon>
        <taxon>Agaricomycetidae</taxon>
        <taxon>Boletales</taxon>
        <taxon>Boletineae</taxon>
        <taxon>Boletaceae</taxon>
        <taxon>Boletoideae</taxon>
        <taxon>Boletus</taxon>
    </lineage>
</organism>
<dbReference type="Gene3D" id="2.130.10.10">
    <property type="entry name" value="YVTN repeat-like/Quinoprotein amine dehydrogenase"/>
    <property type="match status" value="1"/>
</dbReference>
<accession>A0AAD4BI80</accession>
<comment type="caution">
    <text evidence="1">The sequence shown here is derived from an EMBL/GenBank/DDBJ whole genome shotgun (WGS) entry which is preliminary data.</text>
</comment>
<dbReference type="Proteomes" id="UP001194468">
    <property type="component" value="Unassembled WGS sequence"/>
</dbReference>
<sequence length="327" mass="35974">SSPLAWSGDSKRLFVVTSDGVVTCLDATTSSPAKLAEWSLPIKNFGVCSLATNGKKYITCSTPNTLSFWHSASYTQIGSTLEFQDHVRSVALSSNDSHLACSKSGGITVYALRDILPREILLDPTSHLPLMKVSEAALKPWIDNNLDSADAILSREIDTEPSHHGNANRALLRTQLKQWGWAIDDAKKSLAIQASPLAHIAHAVALLGQGEKSRALQTLDLAFLDCDANETTFLLLIKSVLLFIFGEREDAITRIKNLIAVGNDSDKYNYHHVRIFLIRFLLARVTVEFPVLSRSSGVCTESNEMIGAQINPWISHSLFPFRVKAFI</sequence>
<protein>
    <submittedName>
        <fullName evidence="1">Uncharacterized protein</fullName>
    </submittedName>
</protein>
<dbReference type="SUPFAM" id="SSF48452">
    <property type="entry name" value="TPR-like"/>
    <property type="match status" value="1"/>
</dbReference>
<dbReference type="AlphaFoldDB" id="A0AAD4BI80"/>
<dbReference type="InterPro" id="IPR036322">
    <property type="entry name" value="WD40_repeat_dom_sf"/>
</dbReference>
<dbReference type="InterPro" id="IPR011990">
    <property type="entry name" value="TPR-like_helical_dom_sf"/>
</dbReference>
<name>A0AAD4BI80_BOLED</name>
<proteinExistence type="predicted"/>
<dbReference type="InterPro" id="IPR015943">
    <property type="entry name" value="WD40/YVTN_repeat-like_dom_sf"/>
</dbReference>